<evidence type="ECO:0000256" key="5">
    <source>
        <dbReference type="ARBA" id="ARBA00022705"/>
    </source>
</evidence>
<reference evidence="9" key="1">
    <citation type="submission" date="2024-06" db="EMBL/GenBank/DDBJ databases">
        <title>Intestivirid acquisition increases across infancy in a wild primate population.</title>
        <authorList>
            <person name="Schneider-Creas I.A."/>
            <person name="Moya I.L."/>
            <person name="Chiou K.L."/>
            <person name="Baniel A."/>
            <person name="Azanaw Haile A."/>
            <person name="Kebede F."/>
            <person name="Abebe B."/>
            <person name="Snyder-Mackler N."/>
            <person name="Varsani A."/>
        </authorList>
    </citation>
    <scope>NUCLEOTIDE SEQUENCE</scope>
    <source>
        <strain evidence="9">Int_RNL_2018_0288_CRY</strain>
    </source>
</reference>
<evidence type="ECO:0000256" key="2">
    <source>
        <dbReference type="ARBA" id="ARBA00007572"/>
    </source>
</evidence>
<keyword evidence="7" id="KW-0234">DNA repair</keyword>
<dbReference type="SUPFAM" id="SSF56091">
    <property type="entry name" value="DNA ligase/mRNA capping enzyme, catalytic domain"/>
    <property type="match status" value="1"/>
</dbReference>
<dbReference type="Gene3D" id="2.20.140.10">
    <property type="entry name" value="WGR domain"/>
    <property type="match status" value="1"/>
</dbReference>
<dbReference type="InterPro" id="IPR050326">
    <property type="entry name" value="NAD_dep_DNA_ligaseB"/>
</dbReference>
<dbReference type="InterPro" id="IPR012310">
    <property type="entry name" value="DNA_ligase_ATP-dep_cent"/>
</dbReference>
<feature type="domain" description="ATP-dependent DNA ligase family profile" evidence="8">
    <location>
        <begin position="84"/>
        <end position="294"/>
    </location>
</feature>
<dbReference type="PANTHER" id="PTHR47810">
    <property type="entry name" value="DNA LIGASE"/>
    <property type="match status" value="1"/>
</dbReference>
<dbReference type="GO" id="GO:0006260">
    <property type="term" value="P:DNA replication"/>
    <property type="evidence" value="ECO:0007669"/>
    <property type="project" value="UniProtKB-KW"/>
</dbReference>
<accession>A0AAU8MI45</accession>
<dbReference type="GO" id="GO:0003910">
    <property type="term" value="F:DNA ligase (ATP) activity"/>
    <property type="evidence" value="ECO:0007669"/>
    <property type="project" value="InterPro"/>
</dbReference>
<dbReference type="Gene3D" id="3.30.470.30">
    <property type="entry name" value="DNA ligase/mRNA capping enzyme"/>
    <property type="match status" value="1"/>
</dbReference>
<keyword evidence="4 9" id="KW-0436">Ligase</keyword>
<organism evidence="9">
    <name type="scientific">Geladintestivirus 2</name>
    <dbReference type="NCBI Taxonomy" id="3233134"/>
    <lineage>
        <taxon>Viruses</taxon>
        <taxon>Duplodnaviria</taxon>
        <taxon>Heunggongvirae</taxon>
        <taxon>Uroviricota</taxon>
        <taxon>Caudoviricetes</taxon>
        <taxon>Crassvirales</taxon>
    </lineage>
</organism>
<evidence type="ECO:0000256" key="4">
    <source>
        <dbReference type="ARBA" id="ARBA00022598"/>
    </source>
</evidence>
<dbReference type="PANTHER" id="PTHR47810:SF1">
    <property type="entry name" value="DNA LIGASE B"/>
    <property type="match status" value="1"/>
</dbReference>
<evidence type="ECO:0000256" key="1">
    <source>
        <dbReference type="ARBA" id="ARBA00001968"/>
    </source>
</evidence>
<dbReference type="InterPro" id="IPR016059">
    <property type="entry name" value="DNA_ligase_ATP-dep_CS"/>
</dbReference>
<keyword evidence="6" id="KW-0227">DNA damage</keyword>
<evidence type="ECO:0000256" key="6">
    <source>
        <dbReference type="ARBA" id="ARBA00022763"/>
    </source>
</evidence>
<dbReference type="GO" id="GO:0005524">
    <property type="term" value="F:ATP binding"/>
    <property type="evidence" value="ECO:0007669"/>
    <property type="project" value="InterPro"/>
</dbReference>
<protein>
    <recommendedName>
        <fullName evidence="3">DNA ligase</fullName>
    </recommendedName>
</protein>
<keyword evidence="5" id="KW-0235">DNA replication</keyword>
<name>A0AAU8MI45_9CAUD</name>
<dbReference type="InterPro" id="IPR012340">
    <property type="entry name" value="NA-bd_OB-fold"/>
</dbReference>
<comment type="similarity">
    <text evidence="2">Belongs to the ATP-dependent DNA ligase family.</text>
</comment>
<dbReference type="Pfam" id="PF01068">
    <property type="entry name" value="DNA_ligase_A_M"/>
    <property type="match status" value="1"/>
</dbReference>
<comment type="cofactor">
    <cofactor evidence="1">
        <name>a divalent metal cation</name>
        <dbReference type="ChEBI" id="CHEBI:60240"/>
    </cofactor>
</comment>
<dbReference type="SUPFAM" id="SSF50249">
    <property type="entry name" value="Nucleic acid-binding proteins"/>
    <property type="match status" value="1"/>
</dbReference>
<dbReference type="GO" id="GO:0006281">
    <property type="term" value="P:DNA repair"/>
    <property type="evidence" value="ECO:0007669"/>
    <property type="project" value="UniProtKB-KW"/>
</dbReference>
<dbReference type="PROSITE" id="PS00333">
    <property type="entry name" value="DNA_LIGASE_A2"/>
    <property type="match status" value="1"/>
</dbReference>
<dbReference type="GO" id="GO:0006310">
    <property type="term" value="P:DNA recombination"/>
    <property type="evidence" value="ECO:0007669"/>
    <property type="project" value="InterPro"/>
</dbReference>
<evidence type="ECO:0000313" key="9">
    <source>
        <dbReference type="EMBL" id="XCO00606.1"/>
    </source>
</evidence>
<evidence type="ECO:0000259" key="8">
    <source>
        <dbReference type="Pfam" id="PF01068"/>
    </source>
</evidence>
<evidence type="ECO:0000256" key="7">
    <source>
        <dbReference type="ARBA" id="ARBA00023204"/>
    </source>
</evidence>
<sequence length="379" mass="44084">MHNNGLYVRYGLLGSTGRIEEVKTNRKIKDEYESLIKSKRKEGYKTITDLYDNAPEILPEGNLYNYLNNYLPKFNTHENGAFIPMLCKTLEDNKPFEKGSYFGQWKINGERCIITVKEETGLFGEIKLNYRSREGIDWTSKLSYLDEAILSKIPNALLYMMIEEGVGLDGELYLPGYGINEINSFIKNTELPQHYKLQFWCYDLCIDEMSADNRQSLLHYYCDDYYSKIITKEDHLNNKARFVVLPNEAVSNIQEAIICRDKFIDLGFEGLVIRECNSSYQFGGKRNNAMLKFKKKLDGKFRIIDIISEGKRKNLPKFICQNDINDSTFTCTLNATHKVQEEIFINKNNYVGKLGLIEYFERSGIHQLPFHAKMIKIIE</sequence>
<proteinExistence type="inferred from homology"/>
<dbReference type="EMBL" id="PP965500">
    <property type="protein sequence ID" value="XCO00606.1"/>
    <property type="molecule type" value="Genomic_DNA"/>
</dbReference>
<evidence type="ECO:0000256" key="3">
    <source>
        <dbReference type="ARBA" id="ARBA00013308"/>
    </source>
</evidence>